<dbReference type="SUPFAM" id="SSF50447">
    <property type="entry name" value="Translation proteins"/>
    <property type="match status" value="1"/>
</dbReference>
<dbReference type="RefSeq" id="WP_048581102.1">
    <property type="nucleotide sequence ID" value="NZ_LFNT01000010.1"/>
</dbReference>
<dbReference type="GO" id="GO:0005525">
    <property type="term" value="F:GTP binding"/>
    <property type="evidence" value="ECO:0007669"/>
    <property type="project" value="UniProtKB-KW"/>
</dbReference>
<dbReference type="EMBL" id="LFNT01000010">
    <property type="protein sequence ID" value="KMS74958.1"/>
    <property type="molecule type" value="Genomic_DNA"/>
</dbReference>
<keyword evidence="1" id="KW-0547">Nucleotide-binding</keyword>
<dbReference type="InterPro" id="IPR009022">
    <property type="entry name" value="EFG_III"/>
</dbReference>
<dbReference type="CDD" id="cd03713">
    <property type="entry name" value="EFG_mtEFG_C"/>
    <property type="match status" value="1"/>
</dbReference>
<keyword evidence="2" id="KW-0342">GTP-binding</keyword>
<evidence type="ECO:0000256" key="2">
    <source>
        <dbReference type="ARBA" id="ARBA00023134"/>
    </source>
</evidence>
<dbReference type="Pfam" id="PF22042">
    <property type="entry name" value="EF-G_D2"/>
    <property type="match status" value="1"/>
</dbReference>
<dbReference type="InterPro" id="IPR035647">
    <property type="entry name" value="EFG_III/V"/>
</dbReference>
<proteinExistence type="predicted"/>
<dbReference type="SMART" id="SM00889">
    <property type="entry name" value="EFG_IV"/>
    <property type="match status" value="1"/>
</dbReference>
<name>A0A0J7ZIJ3_STRVR</name>
<evidence type="ECO:0000256" key="3">
    <source>
        <dbReference type="ARBA" id="ARBA00073322"/>
    </source>
</evidence>
<keyword evidence="5" id="KW-0251">Elongation factor</keyword>
<dbReference type="InterPro" id="IPR047872">
    <property type="entry name" value="EFG_IV"/>
</dbReference>
<sequence length="732" mass="78080">MGDKANAHPGAAGRATAADHPASVRNVVLVGHSGSGKTTLVEALALTAGAVNRAGRVEDGGTVSDYDEIEHRQQRSVQLSLVPVEWDGIKVNLLDTPGYADFVGELRAGLRAADAALFVVSASDGVDGSTRMVWEECAAVGMPRAIVVTHLESARADYEEMTRICAEAFGGDDPDAVLPLYLPLHGPQAPDGHAPVTGLVGLLSQQLFDYASGERKESDPGEDQLPEIEEARNRLIEGIISESEDETLMDRYLGGEQIDVKTLIEDLERAVARGVFHPVLAAAPAADGARQGLGTVELLELITRGFPTPLERAAPTVTTVGGTPRELKICDPDGPLVAEVVKTASDPYVGRVSLVRVFSGTLRPDETVHVSGHGLEDRGHEDHDVDERIGALSLPFGKQQRTLSHCIAGDLACVAKLTRAETGDTLSAKDDPLLMEPWQMPDPLLPLAIQAHSKADEDKLSQGLSRLVAEDPTMRLEQNQATHQVVLWCLGEAHADVALERLRSRYGVQVDVVPHKVSLRETFANKSAGRGRHVKQSGGHGQYAICEIDVEPLPGGSGIEFVDKVVGGAVPRQFIPSVEKGVRAQAAKGVAAGHPLVDIRVTLRDGKAHSVDSSDAAFQTAGALALREAAADTKIHLLEPVAEVSVLVGDDYVGAVMSDLSGRRGRVLGTEQTSGGRTLIKAEVPEIEIGRYAVDLRSLSHGTARFNRSYARHEPMPAQIAERIREEARDAS</sequence>
<dbReference type="NCBIfam" id="NF009381">
    <property type="entry name" value="PRK12740.1-5"/>
    <property type="match status" value="1"/>
</dbReference>
<reference evidence="5 6" key="1">
    <citation type="submission" date="2015-06" db="EMBL/GenBank/DDBJ databases">
        <authorList>
            <person name="Ju K.-S."/>
            <person name="Doroghazi J.R."/>
            <person name="Metcalf W.W."/>
        </authorList>
    </citation>
    <scope>NUCLEOTIDE SEQUENCE [LARGE SCALE GENOMIC DNA]</scope>
    <source>
        <strain evidence="5 6">NRRL 3414</strain>
    </source>
</reference>
<dbReference type="PRINTS" id="PR00315">
    <property type="entry name" value="ELONGATNFCT"/>
</dbReference>
<dbReference type="InterPro" id="IPR041095">
    <property type="entry name" value="EFG_II"/>
</dbReference>
<evidence type="ECO:0000313" key="5">
    <source>
        <dbReference type="EMBL" id="KMS74958.1"/>
    </source>
</evidence>
<dbReference type="CDD" id="cd04170">
    <property type="entry name" value="EF-G_bact"/>
    <property type="match status" value="1"/>
</dbReference>
<dbReference type="Proteomes" id="UP000037432">
    <property type="component" value="Unassembled WGS sequence"/>
</dbReference>
<dbReference type="InterPro" id="IPR000795">
    <property type="entry name" value="T_Tr_GTP-bd_dom"/>
</dbReference>
<dbReference type="FunFam" id="2.40.30.10:FF:000151">
    <property type="entry name" value="Translation elongation factor EF-G"/>
    <property type="match status" value="1"/>
</dbReference>
<dbReference type="Pfam" id="PF03764">
    <property type="entry name" value="EFG_IV"/>
    <property type="match status" value="1"/>
</dbReference>
<dbReference type="InterPro" id="IPR000640">
    <property type="entry name" value="EFG_V-like"/>
</dbReference>
<dbReference type="Pfam" id="PF14492">
    <property type="entry name" value="EFG_III"/>
    <property type="match status" value="1"/>
</dbReference>
<dbReference type="Gene3D" id="3.30.70.240">
    <property type="match status" value="1"/>
</dbReference>
<evidence type="ECO:0000256" key="1">
    <source>
        <dbReference type="ARBA" id="ARBA00022741"/>
    </source>
</evidence>
<comment type="caution">
    <text evidence="5">The sequence shown here is derived from an EMBL/GenBank/DDBJ whole genome shotgun (WGS) entry which is preliminary data.</text>
</comment>
<organism evidence="5 6">
    <name type="scientific">Streptomyces viridochromogenes</name>
    <dbReference type="NCBI Taxonomy" id="1938"/>
    <lineage>
        <taxon>Bacteria</taxon>
        <taxon>Bacillati</taxon>
        <taxon>Actinomycetota</taxon>
        <taxon>Actinomycetes</taxon>
        <taxon>Kitasatosporales</taxon>
        <taxon>Streptomycetaceae</taxon>
        <taxon>Streptomyces</taxon>
    </lineage>
</organism>
<dbReference type="InterPro" id="IPR005517">
    <property type="entry name" value="Transl_elong_EFG/EF2_IV"/>
</dbReference>
<dbReference type="GO" id="GO:0003924">
    <property type="term" value="F:GTPase activity"/>
    <property type="evidence" value="ECO:0007669"/>
    <property type="project" value="InterPro"/>
</dbReference>
<gene>
    <name evidence="5" type="ORF">ACM01_11755</name>
</gene>
<evidence type="ECO:0000259" key="4">
    <source>
        <dbReference type="PROSITE" id="PS51722"/>
    </source>
</evidence>
<dbReference type="InterPro" id="IPR020568">
    <property type="entry name" value="Ribosomal_Su5_D2-typ_SF"/>
</dbReference>
<dbReference type="OrthoDB" id="9801472at2"/>
<dbReference type="InterPro" id="IPR027417">
    <property type="entry name" value="P-loop_NTPase"/>
</dbReference>
<dbReference type="AlphaFoldDB" id="A0A0J7ZIJ3"/>
<dbReference type="InterPro" id="IPR053905">
    <property type="entry name" value="EF-G-like_DII"/>
</dbReference>
<dbReference type="CDD" id="cd01434">
    <property type="entry name" value="EFG_mtEFG1_IV"/>
    <property type="match status" value="1"/>
</dbReference>
<dbReference type="GO" id="GO:0003746">
    <property type="term" value="F:translation elongation factor activity"/>
    <property type="evidence" value="ECO:0007669"/>
    <property type="project" value="UniProtKB-KW"/>
</dbReference>
<dbReference type="CDD" id="cd16262">
    <property type="entry name" value="EFG_III"/>
    <property type="match status" value="1"/>
</dbReference>
<dbReference type="Pfam" id="PF00009">
    <property type="entry name" value="GTP_EFTU"/>
    <property type="match status" value="1"/>
</dbReference>
<dbReference type="Gene3D" id="2.40.30.10">
    <property type="entry name" value="Translation factors"/>
    <property type="match status" value="1"/>
</dbReference>
<dbReference type="SUPFAM" id="SSF52540">
    <property type="entry name" value="P-loop containing nucleoside triphosphate hydrolases"/>
    <property type="match status" value="1"/>
</dbReference>
<dbReference type="GO" id="GO:0032790">
    <property type="term" value="P:ribosome disassembly"/>
    <property type="evidence" value="ECO:0007669"/>
    <property type="project" value="TreeGrafter"/>
</dbReference>
<dbReference type="InterPro" id="IPR005225">
    <property type="entry name" value="Small_GTP-bd"/>
</dbReference>
<accession>A0A0J7ZIJ3</accession>
<dbReference type="SUPFAM" id="SSF54980">
    <property type="entry name" value="EF-G C-terminal domain-like"/>
    <property type="match status" value="2"/>
</dbReference>
<dbReference type="NCBIfam" id="NF009377">
    <property type="entry name" value="PRK12740.1-1"/>
    <property type="match status" value="1"/>
</dbReference>
<dbReference type="InterPro" id="IPR009000">
    <property type="entry name" value="Transl_B-barrel_sf"/>
</dbReference>
<dbReference type="PATRIC" id="fig|1938.3.peg.2410"/>
<dbReference type="InterPro" id="IPR035649">
    <property type="entry name" value="EFG_V"/>
</dbReference>
<dbReference type="InterPro" id="IPR014721">
    <property type="entry name" value="Ribsml_uS5_D2-typ_fold_subgr"/>
</dbReference>
<dbReference type="NCBIfam" id="TIGR00231">
    <property type="entry name" value="small_GTP"/>
    <property type="match status" value="1"/>
</dbReference>
<dbReference type="Pfam" id="PF00679">
    <property type="entry name" value="EFG_C"/>
    <property type="match status" value="1"/>
</dbReference>
<keyword evidence="5" id="KW-0648">Protein biosynthesis</keyword>
<protein>
    <recommendedName>
        <fullName evidence="3">Elongation factor G-like protein</fullName>
    </recommendedName>
</protein>
<dbReference type="FunFam" id="3.30.230.10:FF:000003">
    <property type="entry name" value="Elongation factor G"/>
    <property type="match status" value="1"/>
</dbReference>
<dbReference type="PROSITE" id="PS51722">
    <property type="entry name" value="G_TR_2"/>
    <property type="match status" value="1"/>
</dbReference>
<dbReference type="PANTHER" id="PTHR43261">
    <property type="entry name" value="TRANSLATION ELONGATION FACTOR G-RELATED"/>
    <property type="match status" value="1"/>
</dbReference>
<dbReference type="Gene3D" id="3.30.230.10">
    <property type="match status" value="1"/>
</dbReference>
<dbReference type="FunFam" id="3.30.70.240:FF:000001">
    <property type="entry name" value="Elongation factor G"/>
    <property type="match status" value="1"/>
</dbReference>
<dbReference type="Gene3D" id="3.40.50.300">
    <property type="entry name" value="P-loop containing nucleotide triphosphate hydrolases"/>
    <property type="match status" value="1"/>
</dbReference>
<feature type="domain" description="Tr-type G" evidence="4">
    <location>
        <begin position="22"/>
        <end position="249"/>
    </location>
</feature>
<dbReference type="PANTHER" id="PTHR43261:SF6">
    <property type="entry name" value="ELONGATION FACTOR G-LIKE PROTEIN"/>
    <property type="match status" value="1"/>
</dbReference>
<evidence type="ECO:0000313" key="6">
    <source>
        <dbReference type="Proteomes" id="UP000037432"/>
    </source>
</evidence>
<dbReference type="SMART" id="SM00838">
    <property type="entry name" value="EFG_C"/>
    <property type="match status" value="1"/>
</dbReference>
<dbReference type="SUPFAM" id="SSF54211">
    <property type="entry name" value="Ribosomal protein S5 domain 2-like"/>
    <property type="match status" value="1"/>
</dbReference>
<dbReference type="Gene3D" id="3.30.70.870">
    <property type="entry name" value="Elongation Factor G (Translational Gtpase), domain 3"/>
    <property type="match status" value="1"/>
</dbReference>